<dbReference type="Proteomes" id="UP000035909">
    <property type="component" value="Unassembled WGS sequence"/>
</dbReference>
<proteinExistence type="predicted"/>
<dbReference type="EMBL" id="LDOU01000013">
    <property type="protein sequence ID" value="KLV08777.1"/>
    <property type="molecule type" value="Genomic_DNA"/>
</dbReference>
<dbReference type="InterPro" id="IPR017746">
    <property type="entry name" value="Cellulose_synthase_operon_BcsQ"/>
</dbReference>
<dbReference type="InterPro" id="IPR027417">
    <property type="entry name" value="P-loop_NTPase"/>
</dbReference>
<dbReference type="SUPFAM" id="SSF52540">
    <property type="entry name" value="P-loop containing nucleoside triphosphate hydrolases"/>
    <property type="match status" value="1"/>
</dbReference>
<dbReference type="Gene3D" id="3.40.50.300">
    <property type="entry name" value="P-loop containing nucleotide triphosphate hydrolases"/>
    <property type="match status" value="1"/>
</dbReference>
<protein>
    <submittedName>
        <fullName evidence="1">Cellulose synthase</fullName>
    </submittedName>
</protein>
<dbReference type="AlphaFoldDB" id="A0A0J1K2Z9"/>
<comment type="caution">
    <text evidence="1">The sequence shown here is derived from an EMBL/GenBank/DDBJ whole genome shotgun (WGS) entry which is preliminary data.</text>
</comment>
<dbReference type="Pfam" id="PF06564">
    <property type="entry name" value="CBP_BcsQ"/>
    <property type="match status" value="1"/>
</dbReference>
<sequence length="243" mass="27118">MTANLAQALVKINKHVLAIDTAPANLLRLHFGLPNFTTDGWAHHLFKGLPWYEAGFESPQGAALLPFGQLLPEQRQQFDASREQYLVDLNKQTYLLDSADREQWMLFHAEMSDLNASYLAEAVASMDAVFVVVTPDAVSYTVLQSWLESHPAAEVLSKQGKLRFIANKYQPETEVGRDFMLVLKQELAGLLVPVIVHQDTALMDSVANLTTVQHYAPASQAAKDFQSLAFWCVSFLSSHQLDD</sequence>
<evidence type="ECO:0000313" key="2">
    <source>
        <dbReference type="Proteomes" id="UP000035909"/>
    </source>
</evidence>
<dbReference type="NCBIfam" id="TIGR03371">
    <property type="entry name" value="cellulose_yhjQ"/>
    <property type="match status" value="1"/>
</dbReference>
<keyword evidence="2" id="KW-1185">Reference proteome</keyword>
<accession>A0A0J1K2Z9</accession>
<evidence type="ECO:0000313" key="1">
    <source>
        <dbReference type="EMBL" id="KLV08777.1"/>
    </source>
</evidence>
<dbReference type="PATRIC" id="fig|320778.3.peg.2628"/>
<organism evidence="1 2">
    <name type="scientific">Photobacterium ganghwense</name>
    <dbReference type="NCBI Taxonomy" id="320778"/>
    <lineage>
        <taxon>Bacteria</taxon>
        <taxon>Pseudomonadati</taxon>
        <taxon>Pseudomonadota</taxon>
        <taxon>Gammaproteobacteria</taxon>
        <taxon>Vibrionales</taxon>
        <taxon>Vibrionaceae</taxon>
        <taxon>Photobacterium</taxon>
    </lineage>
</organism>
<dbReference type="STRING" id="320778.ABT57_12060"/>
<reference evidence="1 2" key="1">
    <citation type="submission" date="2015-05" db="EMBL/GenBank/DDBJ databases">
        <title>Photobacterium galathea sp. nov.</title>
        <authorList>
            <person name="Machado H."/>
            <person name="Gram L."/>
        </authorList>
    </citation>
    <scope>NUCLEOTIDE SEQUENCE [LARGE SCALE GENOMIC DNA]</scope>
    <source>
        <strain evidence="1 2">DSM 22954</strain>
    </source>
</reference>
<name>A0A0J1K2Z9_9GAMM</name>
<gene>
    <name evidence="1" type="ORF">ABT57_12060</name>
</gene>